<accession>A0A395LL82</accession>
<dbReference type="EMBL" id="QRBB01000001">
    <property type="protein sequence ID" value="RDS77449.1"/>
    <property type="molecule type" value="Genomic_DNA"/>
</dbReference>
<proteinExistence type="predicted"/>
<dbReference type="InterPro" id="IPR029063">
    <property type="entry name" value="SAM-dependent_MTases_sf"/>
</dbReference>
<evidence type="ECO:0000313" key="2">
    <source>
        <dbReference type="Proteomes" id="UP000254101"/>
    </source>
</evidence>
<reference evidence="1 2" key="1">
    <citation type="submission" date="2018-07" db="EMBL/GenBank/DDBJ databases">
        <title>Erythrobacter nanhaiensis sp. nov., a novel member of the genus Erythrobacter isolated from the South China Sea.</title>
        <authorList>
            <person name="Chen X."/>
            <person name="Liu J."/>
        </authorList>
    </citation>
    <scope>NUCLEOTIDE SEQUENCE [LARGE SCALE GENOMIC DNA]</scope>
    <source>
        <strain evidence="1 2">S-5</strain>
    </source>
</reference>
<dbReference type="Gene3D" id="3.40.50.150">
    <property type="entry name" value="Vaccinia Virus protein VP39"/>
    <property type="match status" value="1"/>
</dbReference>
<dbReference type="SUPFAM" id="SSF53335">
    <property type="entry name" value="S-adenosyl-L-methionine-dependent methyltransferases"/>
    <property type="match status" value="1"/>
</dbReference>
<keyword evidence="1" id="KW-0808">Transferase</keyword>
<dbReference type="Pfam" id="PF05401">
    <property type="entry name" value="NodS"/>
    <property type="match status" value="1"/>
</dbReference>
<dbReference type="PANTHER" id="PTHR43861">
    <property type="entry name" value="TRANS-ACONITATE 2-METHYLTRANSFERASE-RELATED"/>
    <property type="match status" value="1"/>
</dbReference>
<dbReference type="AlphaFoldDB" id="A0A395LL82"/>
<comment type="caution">
    <text evidence="1">The sequence shown here is derived from an EMBL/GenBank/DDBJ whole genome shotgun (WGS) entry which is preliminary data.</text>
</comment>
<gene>
    <name evidence="1" type="ORF">DL238_07400</name>
</gene>
<dbReference type="OrthoDB" id="116799at2"/>
<dbReference type="GO" id="GO:0009312">
    <property type="term" value="P:oligosaccharide biosynthetic process"/>
    <property type="evidence" value="ECO:0007669"/>
    <property type="project" value="InterPro"/>
</dbReference>
<dbReference type="InterPro" id="IPR008715">
    <property type="entry name" value="SAM-MeTfrase_NodS-like"/>
</dbReference>
<name>A0A395LL82_9SPHN</name>
<dbReference type="GO" id="GO:0032259">
    <property type="term" value="P:methylation"/>
    <property type="evidence" value="ECO:0007669"/>
    <property type="project" value="UniProtKB-KW"/>
</dbReference>
<dbReference type="Proteomes" id="UP000254101">
    <property type="component" value="Unassembled WGS sequence"/>
</dbReference>
<keyword evidence="1" id="KW-0489">Methyltransferase</keyword>
<dbReference type="PANTHER" id="PTHR43861:SF1">
    <property type="entry name" value="TRANS-ACONITATE 2-METHYLTRANSFERASE"/>
    <property type="match status" value="1"/>
</dbReference>
<sequence length="204" mass="22575">MKDDPSDRRQTFDALFASDPDPWGFENEAYEAAKRHATLAMLFPNRFERALEVGCANGVLTAELTSICDAVLGIDVSSAALWLAESRLADLDHVSLVRAEVPREWPEGTFDLIVFSEILYFLSNKEIAQVADLAWQSLAHDGVCLLVNWTGPNDLPVDGQSARVIFAESLPWLSAASGVWPQYRIDRLHKTFAREGAASKRPTA</sequence>
<protein>
    <submittedName>
        <fullName evidence="1">Methyltransferase domain-containing protein</fullName>
    </submittedName>
</protein>
<dbReference type="CDD" id="cd02440">
    <property type="entry name" value="AdoMet_MTases"/>
    <property type="match status" value="1"/>
</dbReference>
<dbReference type="RefSeq" id="WP_115491667.1">
    <property type="nucleotide sequence ID" value="NZ_JACHWW010000001.1"/>
</dbReference>
<dbReference type="GO" id="GO:0008757">
    <property type="term" value="F:S-adenosylmethionine-dependent methyltransferase activity"/>
    <property type="evidence" value="ECO:0007669"/>
    <property type="project" value="InterPro"/>
</dbReference>
<evidence type="ECO:0000313" key="1">
    <source>
        <dbReference type="EMBL" id="RDS77449.1"/>
    </source>
</evidence>
<keyword evidence="2" id="KW-1185">Reference proteome</keyword>
<organism evidence="1 2">
    <name type="scientific">Alteriqipengyuania lutimaris</name>
    <dbReference type="NCBI Taxonomy" id="1538146"/>
    <lineage>
        <taxon>Bacteria</taxon>
        <taxon>Pseudomonadati</taxon>
        <taxon>Pseudomonadota</taxon>
        <taxon>Alphaproteobacteria</taxon>
        <taxon>Sphingomonadales</taxon>
        <taxon>Erythrobacteraceae</taxon>
        <taxon>Alteriqipengyuania</taxon>
    </lineage>
</organism>